<dbReference type="EMBL" id="DQZR01000309">
    <property type="protein sequence ID" value="HDM37055.1"/>
    <property type="molecule type" value="Genomic_DNA"/>
</dbReference>
<reference evidence="5" key="2">
    <citation type="journal article" date="2020" name="mSystems">
        <title>Genome- and Community-Level Interaction Insights into Carbon Utilization and Element Cycling Functions of Hydrothermarchaeota in Hydrothermal Sediment.</title>
        <authorList>
            <person name="Zhou Z."/>
            <person name="Liu Y."/>
            <person name="Xu W."/>
            <person name="Pan J."/>
            <person name="Luo Z.H."/>
            <person name="Li M."/>
        </authorList>
    </citation>
    <scope>NUCLEOTIDE SEQUENCE [LARGE SCALE GENOMIC DNA]</scope>
    <source>
        <strain evidence="5">HyVt-185</strain>
        <strain evidence="6">HyVt-386</strain>
    </source>
</reference>
<keyword evidence="2" id="KW-0479">Metal-binding</keyword>
<evidence type="ECO:0000313" key="8">
    <source>
        <dbReference type="Proteomes" id="UP000185779"/>
    </source>
</evidence>
<keyword evidence="4" id="KW-0170">Cobalt</keyword>
<dbReference type="Proteomes" id="UP000185779">
    <property type="component" value="Unassembled WGS sequence"/>
</dbReference>
<sequence>MNKVALVLVGHGSVLSYNREIIETFCRMVRERGEYEIVEHSFLQINEPLLEDVLMRLAEEGVEKVIVSPVFIARGVHTNSDITEVIDRVRNRTGMKIGYADPLGADPRIVDILLDRAKAAASQIE</sequence>
<reference evidence="7 8" key="1">
    <citation type="submission" date="2016-05" db="EMBL/GenBank/DDBJ databases">
        <title>Microbial consortia oxidize butane by reversing methanogenesis.</title>
        <authorList>
            <person name="Laso-Perez R."/>
            <person name="Richter M."/>
            <person name="Wegener G."/>
            <person name="Musat F."/>
        </authorList>
    </citation>
    <scope>NUCLEOTIDE SEQUENCE [LARGE SCALE GENOMIC DNA]</scope>
    <source>
        <strain evidence="7">BOX1</strain>
    </source>
</reference>
<dbReference type="InterPro" id="IPR002762">
    <property type="entry name" value="CbiX-like"/>
</dbReference>
<keyword evidence="3" id="KW-0456">Lyase</keyword>
<dbReference type="InterPro" id="IPR050963">
    <property type="entry name" value="Sirohydro_Cobaltochel/CbiX"/>
</dbReference>
<proteinExistence type="predicted"/>
<dbReference type="GO" id="GO:0016829">
    <property type="term" value="F:lyase activity"/>
    <property type="evidence" value="ECO:0007669"/>
    <property type="project" value="UniProtKB-KW"/>
</dbReference>
<evidence type="ECO:0000256" key="1">
    <source>
        <dbReference type="ARBA" id="ARBA00022573"/>
    </source>
</evidence>
<organism evidence="7 8">
    <name type="scientific">Candidatus Syntropharchaeum butanivorans</name>
    <dbReference type="NCBI Taxonomy" id="1839936"/>
    <lineage>
        <taxon>Archaea</taxon>
        <taxon>Methanobacteriati</taxon>
        <taxon>Methanobacteriota</taxon>
        <taxon>Stenosarchaea group</taxon>
        <taxon>Methanomicrobia</taxon>
        <taxon>Methanosarcinales</taxon>
        <taxon>ANME-2 cluster</taxon>
        <taxon>Candidatus Syntropharchaeum</taxon>
    </lineage>
</organism>
<evidence type="ECO:0000313" key="7">
    <source>
        <dbReference type="EMBL" id="OFV66021.1"/>
    </source>
</evidence>
<dbReference type="PANTHER" id="PTHR33542:SF3">
    <property type="entry name" value="SIROHYDROCHLORIN FERROCHELATASE, CHLOROPLASTIC"/>
    <property type="match status" value="1"/>
</dbReference>
<dbReference type="STRING" id="1839936.SBU_000958"/>
<accession>A0A1F2P5I7</accession>
<keyword evidence="1" id="KW-0169">Cobalamin biosynthesis</keyword>
<evidence type="ECO:0000256" key="4">
    <source>
        <dbReference type="ARBA" id="ARBA00023285"/>
    </source>
</evidence>
<evidence type="ECO:0000256" key="3">
    <source>
        <dbReference type="ARBA" id="ARBA00023239"/>
    </source>
</evidence>
<evidence type="ECO:0000313" key="5">
    <source>
        <dbReference type="EMBL" id="HDM37055.1"/>
    </source>
</evidence>
<dbReference type="CDD" id="cd03416">
    <property type="entry name" value="CbiX_SirB_N"/>
    <property type="match status" value="1"/>
</dbReference>
<protein>
    <submittedName>
        <fullName evidence="7">Sirohydrochlorin cobaltochelatase</fullName>
    </submittedName>
    <submittedName>
        <fullName evidence="5">Sirohydrochlorin nickelochelatase</fullName>
    </submittedName>
</protein>
<gene>
    <name evidence="5" type="primary">cfbA</name>
    <name evidence="5" type="ORF">ENG09_07460</name>
    <name evidence="6" type="ORF">ENI32_02525</name>
    <name evidence="7" type="ORF">SBU_000958</name>
</gene>
<evidence type="ECO:0000313" key="6">
    <source>
        <dbReference type="EMBL" id="HEC56747.1"/>
    </source>
</evidence>
<dbReference type="Gene3D" id="3.40.50.1400">
    <property type="match status" value="1"/>
</dbReference>
<name>A0A1F2P5I7_9EURY</name>
<dbReference type="GO" id="GO:0046872">
    <property type="term" value="F:metal ion binding"/>
    <property type="evidence" value="ECO:0007669"/>
    <property type="project" value="UniProtKB-KW"/>
</dbReference>
<dbReference type="SUPFAM" id="SSF53800">
    <property type="entry name" value="Chelatase"/>
    <property type="match status" value="1"/>
</dbReference>
<dbReference type="GO" id="GO:0009236">
    <property type="term" value="P:cobalamin biosynthetic process"/>
    <property type="evidence" value="ECO:0007669"/>
    <property type="project" value="UniProtKB-KW"/>
</dbReference>
<dbReference type="Proteomes" id="UP000885936">
    <property type="component" value="Unassembled WGS sequence"/>
</dbReference>
<evidence type="ECO:0000256" key="2">
    <source>
        <dbReference type="ARBA" id="ARBA00022723"/>
    </source>
</evidence>
<dbReference type="Proteomes" id="UP000885863">
    <property type="component" value="Unassembled WGS sequence"/>
</dbReference>
<dbReference type="AlphaFoldDB" id="A0A1F2P5I7"/>
<keyword evidence="8" id="KW-1185">Reference proteome</keyword>
<dbReference type="PANTHER" id="PTHR33542">
    <property type="entry name" value="SIROHYDROCHLORIN FERROCHELATASE, CHLOROPLASTIC"/>
    <property type="match status" value="1"/>
</dbReference>
<comment type="caution">
    <text evidence="7">The sequence shown here is derived from an EMBL/GenBank/DDBJ whole genome shotgun (WGS) entry which is preliminary data.</text>
</comment>
<dbReference type="EMBL" id="DRIE01000040">
    <property type="protein sequence ID" value="HEC56747.1"/>
    <property type="molecule type" value="Genomic_DNA"/>
</dbReference>
<dbReference type="EMBL" id="LYOR01000004">
    <property type="protein sequence ID" value="OFV66021.1"/>
    <property type="molecule type" value="Genomic_DNA"/>
</dbReference>
<dbReference type="NCBIfam" id="NF033198">
    <property type="entry name" value="F430_CfbA"/>
    <property type="match status" value="1"/>
</dbReference>
<dbReference type="Pfam" id="PF01903">
    <property type="entry name" value="CbiX"/>
    <property type="match status" value="1"/>
</dbReference>